<proteinExistence type="predicted"/>
<dbReference type="AlphaFoldDB" id="A0A7D3XJV5"/>
<dbReference type="Proteomes" id="UP000500961">
    <property type="component" value="Chromosome"/>
</dbReference>
<dbReference type="InterPro" id="IPR012657">
    <property type="entry name" value="23S_rRNA-intervening_sequence"/>
</dbReference>
<evidence type="ECO:0000313" key="2">
    <source>
        <dbReference type="Proteomes" id="UP000500961"/>
    </source>
</evidence>
<accession>A0A7D3XJV5</accession>
<keyword evidence="2" id="KW-1185">Reference proteome</keyword>
<protein>
    <submittedName>
        <fullName evidence="1">Four helix bundle protein</fullName>
    </submittedName>
</protein>
<dbReference type="NCBIfam" id="TIGR02436">
    <property type="entry name" value="four helix bundle protein"/>
    <property type="match status" value="1"/>
</dbReference>
<organism evidence="1 2">
    <name type="scientific">Tenuifilum thalassicum</name>
    <dbReference type="NCBI Taxonomy" id="2590900"/>
    <lineage>
        <taxon>Bacteria</taxon>
        <taxon>Pseudomonadati</taxon>
        <taxon>Bacteroidota</taxon>
        <taxon>Bacteroidia</taxon>
        <taxon>Bacteroidales</taxon>
        <taxon>Tenuifilaceae</taxon>
        <taxon>Tenuifilum</taxon>
    </lineage>
</organism>
<gene>
    <name evidence="1" type="ORF">FHG85_01070</name>
</gene>
<reference evidence="1 2" key="1">
    <citation type="submission" date="2019-07" db="EMBL/GenBank/DDBJ databases">
        <title>Thalassofilum flectens gen. nov., sp. nov., a novel moderate thermophilic anaerobe from a shallow sea hot spring in Kunashir Island (Russia), representing a new family in the order Bacteroidales, and proposal of Thalassofilacea fam. nov.</title>
        <authorList>
            <person name="Kochetkova T.V."/>
            <person name="Podosokorskaya O.A."/>
            <person name="Novikov A."/>
            <person name="Elcheninov A.G."/>
            <person name="Toshchakov S.V."/>
            <person name="Kublanov I.V."/>
        </authorList>
    </citation>
    <scope>NUCLEOTIDE SEQUENCE [LARGE SCALE GENOMIC DNA]</scope>
    <source>
        <strain evidence="1 2">38-H</strain>
    </source>
</reference>
<evidence type="ECO:0000313" key="1">
    <source>
        <dbReference type="EMBL" id="QKG78915.1"/>
    </source>
</evidence>
<name>A0A7D3XJV5_9BACT</name>
<dbReference type="EMBL" id="CP041345">
    <property type="protein sequence ID" value="QKG78915.1"/>
    <property type="molecule type" value="Genomic_DNA"/>
</dbReference>
<dbReference type="Pfam" id="PF05635">
    <property type="entry name" value="23S_rRNA_IVP"/>
    <property type="match status" value="1"/>
</dbReference>
<dbReference type="SUPFAM" id="SSF158446">
    <property type="entry name" value="IVS-encoded protein-like"/>
    <property type="match status" value="1"/>
</dbReference>
<sequence length="62" mass="7032">MDYQELEVWKKTNDLVNLVYNYADNIPSSELLGLILQIRRAAISIPSNIAVGIVRVLAKEFI</sequence>
<dbReference type="Gene3D" id="1.20.1440.60">
    <property type="entry name" value="23S rRNA-intervening sequence"/>
    <property type="match status" value="1"/>
</dbReference>
<dbReference type="InterPro" id="IPR036583">
    <property type="entry name" value="23S_rRNA_IVS_sf"/>
</dbReference>
<dbReference type="KEGG" id="ttz:FHG85_01070"/>
<dbReference type="RefSeq" id="WP_173072431.1">
    <property type="nucleotide sequence ID" value="NZ_CP041345.1"/>
</dbReference>